<dbReference type="EMBL" id="BPLQ01003587">
    <property type="protein sequence ID" value="GIY01538.1"/>
    <property type="molecule type" value="Genomic_DNA"/>
</dbReference>
<protein>
    <submittedName>
        <fullName evidence="1">Uncharacterized protein</fullName>
    </submittedName>
</protein>
<organism evidence="1 2">
    <name type="scientific">Caerostris darwini</name>
    <dbReference type="NCBI Taxonomy" id="1538125"/>
    <lineage>
        <taxon>Eukaryota</taxon>
        <taxon>Metazoa</taxon>
        <taxon>Ecdysozoa</taxon>
        <taxon>Arthropoda</taxon>
        <taxon>Chelicerata</taxon>
        <taxon>Arachnida</taxon>
        <taxon>Araneae</taxon>
        <taxon>Araneomorphae</taxon>
        <taxon>Entelegynae</taxon>
        <taxon>Araneoidea</taxon>
        <taxon>Araneidae</taxon>
        <taxon>Caerostris</taxon>
    </lineage>
</organism>
<proteinExistence type="predicted"/>
<sequence>MSCAKNALIEAPDGLGDLLKCRHRRDAVAVERLWAQSKTQAIRFSFLFCAINEMVLKLRIHPPARHSNRESVKE</sequence>
<dbReference type="Proteomes" id="UP001054837">
    <property type="component" value="Unassembled WGS sequence"/>
</dbReference>
<evidence type="ECO:0000313" key="1">
    <source>
        <dbReference type="EMBL" id="GIY01538.1"/>
    </source>
</evidence>
<keyword evidence="2" id="KW-1185">Reference proteome</keyword>
<gene>
    <name evidence="1" type="ORF">CDAR_56671</name>
</gene>
<name>A0AAV4PVB5_9ARAC</name>
<comment type="caution">
    <text evidence="1">The sequence shown here is derived from an EMBL/GenBank/DDBJ whole genome shotgun (WGS) entry which is preliminary data.</text>
</comment>
<dbReference type="AlphaFoldDB" id="A0AAV4PVB5"/>
<evidence type="ECO:0000313" key="2">
    <source>
        <dbReference type="Proteomes" id="UP001054837"/>
    </source>
</evidence>
<reference evidence="1 2" key="1">
    <citation type="submission" date="2021-06" db="EMBL/GenBank/DDBJ databases">
        <title>Caerostris darwini draft genome.</title>
        <authorList>
            <person name="Kono N."/>
            <person name="Arakawa K."/>
        </authorList>
    </citation>
    <scope>NUCLEOTIDE SEQUENCE [LARGE SCALE GENOMIC DNA]</scope>
</reference>
<accession>A0AAV4PVB5</accession>